<comment type="caution">
    <text evidence="1">The sequence shown here is derived from an EMBL/GenBank/DDBJ whole genome shotgun (WGS) entry which is preliminary data.</text>
</comment>
<gene>
    <name evidence="1" type="ORF">EYF80_030024</name>
</gene>
<dbReference type="AlphaFoldDB" id="A0A4Z2H2E4"/>
<protein>
    <submittedName>
        <fullName evidence="1">Uncharacterized protein</fullName>
    </submittedName>
</protein>
<dbReference type="Proteomes" id="UP000314294">
    <property type="component" value="Unassembled WGS sequence"/>
</dbReference>
<name>A0A4Z2H2E4_9TELE</name>
<evidence type="ECO:0000313" key="2">
    <source>
        <dbReference type="Proteomes" id="UP000314294"/>
    </source>
</evidence>
<keyword evidence="2" id="KW-1185">Reference proteome</keyword>
<dbReference type="EMBL" id="SRLO01000349">
    <property type="protein sequence ID" value="TNN59751.1"/>
    <property type="molecule type" value="Genomic_DNA"/>
</dbReference>
<proteinExistence type="predicted"/>
<accession>A0A4Z2H2E4</accession>
<reference evidence="1 2" key="1">
    <citation type="submission" date="2019-03" db="EMBL/GenBank/DDBJ databases">
        <title>First draft genome of Liparis tanakae, snailfish: a comprehensive survey of snailfish specific genes.</title>
        <authorList>
            <person name="Kim W."/>
            <person name="Song I."/>
            <person name="Jeong J.-H."/>
            <person name="Kim D."/>
            <person name="Kim S."/>
            <person name="Ryu S."/>
            <person name="Song J.Y."/>
            <person name="Lee S.K."/>
        </authorList>
    </citation>
    <scope>NUCLEOTIDE SEQUENCE [LARGE SCALE GENOMIC DNA]</scope>
    <source>
        <tissue evidence="1">Muscle</tissue>
    </source>
</reference>
<evidence type="ECO:0000313" key="1">
    <source>
        <dbReference type="EMBL" id="TNN59751.1"/>
    </source>
</evidence>
<organism evidence="1 2">
    <name type="scientific">Liparis tanakae</name>
    <name type="common">Tanaka's snailfish</name>
    <dbReference type="NCBI Taxonomy" id="230148"/>
    <lineage>
        <taxon>Eukaryota</taxon>
        <taxon>Metazoa</taxon>
        <taxon>Chordata</taxon>
        <taxon>Craniata</taxon>
        <taxon>Vertebrata</taxon>
        <taxon>Euteleostomi</taxon>
        <taxon>Actinopterygii</taxon>
        <taxon>Neopterygii</taxon>
        <taxon>Teleostei</taxon>
        <taxon>Neoteleostei</taxon>
        <taxon>Acanthomorphata</taxon>
        <taxon>Eupercaria</taxon>
        <taxon>Perciformes</taxon>
        <taxon>Cottioidei</taxon>
        <taxon>Cottales</taxon>
        <taxon>Liparidae</taxon>
        <taxon>Liparis</taxon>
    </lineage>
</organism>
<sequence length="69" mass="7627">MGPTVGPKLGFGHFIYYLRIENAEEKVTSLWPSYTSSPPLSAPPGTGLFRLLLSRGLLDVSRSLIFTWS</sequence>